<dbReference type="EMBL" id="CP066007">
    <property type="protein sequence ID" value="QQB46556.1"/>
    <property type="molecule type" value="Genomic_DNA"/>
</dbReference>
<reference evidence="7 8" key="1">
    <citation type="submission" date="2020-12" db="EMBL/GenBank/DDBJ databases">
        <title>FDA dAtabase for Regulatory Grade micrObial Sequences (FDA-ARGOS): Supporting development and validation of Infectious Disease Dx tests.</title>
        <authorList>
            <person name="Sproer C."/>
            <person name="Gronow S."/>
            <person name="Severitt S."/>
            <person name="Schroder I."/>
            <person name="Tallon L."/>
            <person name="Sadzewicz L."/>
            <person name="Zhao X."/>
            <person name="Boylan J."/>
            <person name="Ott S."/>
            <person name="Bowen H."/>
            <person name="Vavikolanu K."/>
            <person name="Mehta A."/>
            <person name="Aluvathingal J."/>
            <person name="Nadendla S."/>
            <person name="Lowell S."/>
            <person name="Myers T."/>
            <person name="Yan Y."/>
            <person name="Sichtig H."/>
        </authorList>
    </citation>
    <scope>NUCLEOTIDE SEQUENCE [LARGE SCALE GENOMIC DNA]</scope>
    <source>
        <strain evidence="7 8">FDAARGOS_1053</strain>
    </source>
</reference>
<feature type="transmembrane region" description="Helical" evidence="6">
    <location>
        <begin position="362"/>
        <end position="383"/>
    </location>
</feature>
<dbReference type="RefSeq" id="WP_084036047.1">
    <property type="nucleotide sequence ID" value="NZ_CP066007.1"/>
</dbReference>
<dbReference type="OrthoDB" id="4771963at2"/>
<feature type="transmembrane region" description="Helical" evidence="6">
    <location>
        <begin position="135"/>
        <end position="156"/>
    </location>
</feature>
<keyword evidence="3 6" id="KW-0812">Transmembrane</keyword>
<dbReference type="GO" id="GO:0005886">
    <property type="term" value="C:plasma membrane"/>
    <property type="evidence" value="ECO:0007669"/>
    <property type="project" value="UniProtKB-SubCell"/>
</dbReference>
<feature type="transmembrane region" description="Helical" evidence="6">
    <location>
        <begin position="162"/>
        <end position="183"/>
    </location>
</feature>
<feature type="transmembrane region" description="Helical" evidence="6">
    <location>
        <begin position="338"/>
        <end position="356"/>
    </location>
</feature>
<feature type="transmembrane region" description="Helical" evidence="6">
    <location>
        <begin position="35"/>
        <end position="52"/>
    </location>
</feature>
<comment type="subcellular location">
    <subcellularLocation>
        <location evidence="1">Cell membrane</location>
        <topology evidence="1">Multi-pass membrane protein</topology>
    </subcellularLocation>
</comment>
<feature type="transmembrane region" description="Helical" evidence="6">
    <location>
        <begin position="105"/>
        <end position="128"/>
    </location>
</feature>
<name>A0A7T4EFQ5_9CORY</name>
<evidence type="ECO:0000313" key="7">
    <source>
        <dbReference type="EMBL" id="QQB46556.1"/>
    </source>
</evidence>
<feature type="transmembrane region" description="Helical" evidence="6">
    <location>
        <begin position="307"/>
        <end position="326"/>
    </location>
</feature>
<dbReference type="GeneID" id="92759127"/>
<feature type="transmembrane region" description="Helical" evidence="6">
    <location>
        <begin position="72"/>
        <end position="93"/>
    </location>
</feature>
<keyword evidence="2" id="KW-1003">Cell membrane</keyword>
<dbReference type="InterPro" id="IPR050833">
    <property type="entry name" value="Poly_Biosynth_Transport"/>
</dbReference>
<evidence type="ECO:0008006" key="9">
    <source>
        <dbReference type="Google" id="ProtNLM"/>
    </source>
</evidence>
<organism evidence="7 8">
    <name type="scientific">Corynebacterium glucuronolyticum</name>
    <dbReference type="NCBI Taxonomy" id="39791"/>
    <lineage>
        <taxon>Bacteria</taxon>
        <taxon>Bacillati</taxon>
        <taxon>Actinomycetota</taxon>
        <taxon>Actinomycetes</taxon>
        <taxon>Mycobacteriales</taxon>
        <taxon>Corynebacteriaceae</taxon>
        <taxon>Corynebacterium</taxon>
    </lineage>
</organism>
<evidence type="ECO:0000256" key="4">
    <source>
        <dbReference type="ARBA" id="ARBA00022989"/>
    </source>
</evidence>
<keyword evidence="5 6" id="KW-0472">Membrane</keyword>
<evidence type="ECO:0000256" key="1">
    <source>
        <dbReference type="ARBA" id="ARBA00004651"/>
    </source>
</evidence>
<feature type="transmembrane region" description="Helical" evidence="6">
    <location>
        <begin position="272"/>
        <end position="295"/>
    </location>
</feature>
<proteinExistence type="predicted"/>
<sequence>MKAMSIATIFSALSGFIVIFVATLALDGQVFEQFNAYWGLFFAVAGLIDGLMQETTRAVSSPHPRGTARPHATALILGGIIGTFAILFGPLFLPRLVDDHPVTASTLLTVGIVCYAYQAALSGILSGLKLWNHYAVLLILDSGIRLALVLIALAAGWGLTSFLIVTVIGALSWAVIIACSPRARHSLLTSHADVSNAQFMRRVAAAMLASGASAALITGFPAMMKFTGDSGTLAGLMLAITLTRAPILVPLQRFQSALIVYFVEKNGSPVKPILSVIGVGAIGALAAYLIGPWILRTFFSPDYFVSGWILAILTFAAAWMGALIITGTRTLAAEQHRLYVLGWIAASVSAFGILLLPLPATAAVLLALTAGPAIGIVVHLVGFSSQRDRSVTHRGGATA</sequence>
<dbReference type="AlphaFoldDB" id="A0A7T4EFQ5"/>
<dbReference type="PANTHER" id="PTHR30250:SF11">
    <property type="entry name" value="O-ANTIGEN TRANSPORTER-RELATED"/>
    <property type="match status" value="1"/>
</dbReference>
<evidence type="ECO:0000256" key="3">
    <source>
        <dbReference type="ARBA" id="ARBA00022692"/>
    </source>
</evidence>
<accession>A0A7T4EFQ5</accession>
<dbReference type="Proteomes" id="UP000596145">
    <property type="component" value="Chromosome"/>
</dbReference>
<gene>
    <name evidence="7" type="ORF">I6I10_00945</name>
</gene>
<feature type="transmembrane region" description="Helical" evidence="6">
    <location>
        <begin position="203"/>
        <end position="224"/>
    </location>
</feature>
<feature type="transmembrane region" description="Helical" evidence="6">
    <location>
        <begin position="230"/>
        <end position="251"/>
    </location>
</feature>
<keyword evidence="4 6" id="KW-1133">Transmembrane helix</keyword>
<protein>
    <recommendedName>
        <fullName evidence="9">Membrane protein involved in the export of O-antigen and teichoic acid</fullName>
    </recommendedName>
</protein>
<evidence type="ECO:0000256" key="6">
    <source>
        <dbReference type="SAM" id="Phobius"/>
    </source>
</evidence>
<evidence type="ECO:0000256" key="5">
    <source>
        <dbReference type="ARBA" id="ARBA00023136"/>
    </source>
</evidence>
<evidence type="ECO:0000313" key="8">
    <source>
        <dbReference type="Proteomes" id="UP000596145"/>
    </source>
</evidence>
<evidence type="ECO:0000256" key="2">
    <source>
        <dbReference type="ARBA" id="ARBA00022475"/>
    </source>
</evidence>
<dbReference type="PANTHER" id="PTHR30250">
    <property type="entry name" value="PST FAMILY PREDICTED COLANIC ACID TRANSPORTER"/>
    <property type="match status" value="1"/>
</dbReference>